<dbReference type="GO" id="GO:0004521">
    <property type="term" value="F:RNA endonuclease activity"/>
    <property type="evidence" value="ECO:0007669"/>
    <property type="project" value="UniProtKB-UniRule"/>
</dbReference>
<dbReference type="AlphaFoldDB" id="A0A933IA54"/>
<dbReference type="GO" id="GO:0005737">
    <property type="term" value="C:cytoplasm"/>
    <property type="evidence" value="ECO:0007669"/>
    <property type="project" value="UniProtKB-SubCell"/>
</dbReference>
<evidence type="ECO:0000256" key="3">
    <source>
        <dbReference type="ARBA" id="ARBA00022723"/>
    </source>
</evidence>
<dbReference type="GO" id="GO:0008270">
    <property type="term" value="F:zinc ion binding"/>
    <property type="evidence" value="ECO:0007669"/>
    <property type="project" value="UniProtKB-UniRule"/>
</dbReference>
<comment type="similarity">
    <text evidence="1 7">Belongs to the endoribonuclease YbeY family.</text>
</comment>
<keyword evidence="4 7" id="KW-0255">Endonuclease</keyword>
<evidence type="ECO:0000256" key="2">
    <source>
        <dbReference type="ARBA" id="ARBA00022722"/>
    </source>
</evidence>
<evidence type="ECO:0000313" key="8">
    <source>
        <dbReference type="EMBL" id="MBI4726524.1"/>
    </source>
</evidence>
<evidence type="ECO:0000256" key="7">
    <source>
        <dbReference type="HAMAP-Rule" id="MF_00009"/>
    </source>
</evidence>
<dbReference type="NCBIfam" id="TIGR00043">
    <property type="entry name" value="rRNA maturation RNase YbeY"/>
    <property type="match status" value="1"/>
</dbReference>
<sequence length="142" mass="16598">MSVCFEFLVPVRDFKPSALKALVKRILKEESRPGCDLTVIFTDSAHLRRLNRRYRGQDRATDVISFALLEGPKACWTRPNLGDVYISLPRARRQAKEYRATVEEEIRRLTVHGVLHLLGYDHSRLGPARKMQRREEFYLYGH</sequence>
<name>A0A933IA54_UNCT6</name>
<comment type="subcellular location">
    <subcellularLocation>
        <location evidence="7">Cytoplasm</location>
    </subcellularLocation>
</comment>
<dbReference type="InterPro" id="IPR002036">
    <property type="entry name" value="YbeY"/>
</dbReference>
<dbReference type="EMBL" id="JACQXR010000057">
    <property type="protein sequence ID" value="MBI4726524.1"/>
    <property type="molecule type" value="Genomic_DNA"/>
</dbReference>
<dbReference type="Proteomes" id="UP000736328">
    <property type="component" value="Unassembled WGS sequence"/>
</dbReference>
<evidence type="ECO:0000256" key="1">
    <source>
        <dbReference type="ARBA" id="ARBA00010875"/>
    </source>
</evidence>
<evidence type="ECO:0000256" key="6">
    <source>
        <dbReference type="ARBA" id="ARBA00022833"/>
    </source>
</evidence>
<dbReference type="GO" id="GO:0004222">
    <property type="term" value="F:metalloendopeptidase activity"/>
    <property type="evidence" value="ECO:0007669"/>
    <property type="project" value="InterPro"/>
</dbReference>
<keyword evidence="6 7" id="KW-0862">Zinc</keyword>
<dbReference type="PANTHER" id="PTHR46986:SF1">
    <property type="entry name" value="ENDORIBONUCLEASE YBEY, CHLOROPLASTIC"/>
    <property type="match status" value="1"/>
</dbReference>
<dbReference type="Pfam" id="PF02130">
    <property type="entry name" value="YbeY"/>
    <property type="match status" value="1"/>
</dbReference>
<keyword evidence="7" id="KW-0690">Ribosome biogenesis</keyword>
<comment type="function">
    <text evidence="7">Single strand-specific metallo-endoribonuclease involved in late-stage 70S ribosome quality control and in maturation of the 3' terminus of the 16S rRNA.</text>
</comment>
<feature type="binding site" evidence="7">
    <location>
        <position position="122"/>
    </location>
    <ligand>
        <name>Zn(2+)</name>
        <dbReference type="ChEBI" id="CHEBI:29105"/>
        <note>catalytic</note>
    </ligand>
</feature>
<feature type="binding site" evidence="7">
    <location>
        <position position="116"/>
    </location>
    <ligand>
        <name>Zn(2+)</name>
        <dbReference type="ChEBI" id="CHEBI:29105"/>
        <note>catalytic</note>
    </ligand>
</feature>
<accession>A0A933IA54</accession>
<dbReference type="InterPro" id="IPR023091">
    <property type="entry name" value="MetalPrtase_cat_dom_sf_prd"/>
</dbReference>
<dbReference type="PROSITE" id="PS01306">
    <property type="entry name" value="UPF0054"/>
    <property type="match status" value="1"/>
</dbReference>
<dbReference type="HAMAP" id="MF_00009">
    <property type="entry name" value="Endoribonucl_YbeY"/>
    <property type="match status" value="1"/>
</dbReference>
<dbReference type="GO" id="GO:0006364">
    <property type="term" value="P:rRNA processing"/>
    <property type="evidence" value="ECO:0007669"/>
    <property type="project" value="UniProtKB-UniRule"/>
</dbReference>
<evidence type="ECO:0000256" key="4">
    <source>
        <dbReference type="ARBA" id="ARBA00022759"/>
    </source>
</evidence>
<reference evidence="8" key="1">
    <citation type="submission" date="2020-07" db="EMBL/GenBank/DDBJ databases">
        <title>Huge and variable diversity of episymbiotic CPR bacteria and DPANN archaea in groundwater ecosystems.</title>
        <authorList>
            <person name="He C.Y."/>
            <person name="Keren R."/>
            <person name="Whittaker M."/>
            <person name="Farag I.F."/>
            <person name="Doudna J."/>
            <person name="Cate J.H.D."/>
            <person name="Banfield J.F."/>
        </authorList>
    </citation>
    <scope>NUCLEOTIDE SEQUENCE</scope>
    <source>
        <strain evidence="8">NC_groundwater_1520_Pr4_B-0.1um_53_5</strain>
    </source>
</reference>
<keyword evidence="5 7" id="KW-0378">Hydrolase</keyword>
<keyword evidence="3 7" id="KW-0479">Metal-binding</keyword>
<dbReference type="Gene3D" id="3.40.390.30">
    <property type="entry name" value="Metalloproteases ('zincins'), catalytic domain"/>
    <property type="match status" value="1"/>
</dbReference>
<protein>
    <recommendedName>
        <fullName evidence="7">Endoribonuclease YbeY</fullName>
        <ecNumber evidence="7">3.1.-.-</ecNumber>
    </recommendedName>
</protein>
<dbReference type="InterPro" id="IPR020549">
    <property type="entry name" value="YbeY_CS"/>
</dbReference>
<gene>
    <name evidence="7 8" type="primary">ybeY</name>
    <name evidence="8" type="ORF">HY768_04760</name>
</gene>
<dbReference type="EC" id="3.1.-.-" evidence="7"/>
<comment type="cofactor">
    <cofactor evidence="7">
        <name>Zn(2+)</name>
        <dbReference type="ChEBI" id="CHEBI:29105"/>
    </cofactor>
    <text evidence="7">Binds 1 zinc ion.</text>
</comment>
<organism evidence="8 9">
    <name type="scientific">candidate division TA06 bacterium</name>
    <dbReference type="NCBI Taxonomy" id="2250710"/>
    <lineage>
        <taxon>Bacteria</taxon>
        <taxon>Bacteria division TA06</taxon>
    </lineage>
</organism>
<proteinExistence type="inferred from homology"/>
<keyword evidence="7" id="KW-0963">Cytoplasm</keyword>
<keyword evidence="7" id="KW-0698">rRNA processing</keyword>
<feature type="binding site" evidence="7">
    <location>
        <position position="112"/>
    </location>
    <ligand>
        <name>Zn(2+)</name>
        <dbReference type="ChEBI" id="CHEBI:29105"/>
        <note>catalytic</note>
    </ligand>
</feature>
<dbReference type="PANTHER" id="PTHR46986">
    <property type="entry name" value="ENDORIBONUCLEASE YBEY, CHLOROPLASTIC"/>
    <property type="match status" value="1"/>
</dbReference>
<dbReference type="SUPFAM" id="SSF55486">
    <property type="entry name" value="Metalloproteases ('zincins'), catalytic domain"/>
    <property type="match status" value="1"/>
</dbReference>
<keyword evidence="2 7" id="KW-0540">Nuclease</keyword>
<evidence type="ECO:0000313" key="9">
    <source>
        <dbReference type="Proteomes" id="UP000736328"/>
    </source>
</evidence>
<evidence type="ECO:0000256" key="5">
    <source>
        <dbReference type="ARBA" id="ARBA00022801"/>
    </source>
</evidence>
<comment type="caution">
    <text evidence="8">The sequence shown here is derived from an EMBL/GenBank/DDBJ whole genome shotgun (WGS) entry which is preliminary data.</text>
</comment>